<dbReference type="EMBL" id="KV441550">
    <property type="protein sequence ID" value="OAG08069.1"/>
    <property type="molecule type" value="Genomic_DNA"/>
</dbReference>
<keyword evidence="1" id="KW-0732">Signal</keyword>
<accession>A0A177CMN3</accession>
<dbReference type="InParanoid" id="A0A177CMN3"/>
<name>A0A177CMN3_9PLEO</name>
<dbReference type="AlphaFoldDB" id="A0A177CMN3"/>
<proteinExistence type="predicted"/>
<dbReference type="Proteomes" id="UP000077069">
    <property type="component" value="Unassembled WGS sequence"/>
</dbReference>
<evidence type="ECO:0008006" key="4">
    <source>
        <dbReference type="Google" id="ProtNLM"/>
    </source>
</evidence>
<organism evidence="2 3">
    <name type="scientific">Paraphaeosphaeria sporulosa</name>
    <dbReference type="NCBI Taxonomy" id="1460663"/>
    <lineage>
        <taxon>Eukaryota</taxon>
        <taxon>Fungi</taxon>
        <taxon>Dikarya</taxon>
        <taxon>Ascomycota</taxon>
        <taxon>Pezizomycotina</taxon>
        <taxon>Dothideomycetes</taxon>
        <taxon>Pleosporomycetidae</taxon>
        <taxon>Pleosporales</taxon>
        <taxon>Massarineae</taxon>
        <taxon>Didymosphaeriaceae</taxon>
        <taxon>Paraphaeosphaeria</taxon>
    </lineage>
</organism>
<dbReference type="RefSeq" id="XP_018038434.1">
    <property type="nucleotide sequence ID" value="XM_018184687.1"/>
</dbReference>
<dbReference type="OrthoDB" id="3771832at2759"/>
<dbReference type="GeneID" id="28768173"/>
<reference evidence="2 3" key="1">
    <citation type="submission" date="2016-05" db="EMBL/GenBank/DDBJ databases">
        <title>Comparative analysis of secretome profiles of manganese(II)-oxidizing ascomycete fungi.</title>
        <authorList>
            <consortium name="DOE Joint Genome Institute"/>
            <person name="Zeiner C.A."/>
            <person name="Purvine S.O."/>
            <person name="Zink E.M."/>
            <person name="Wu S."/>
            <person name="Pasa-Tolic L."/>
            <person name="Chaput D.L."/>
            <person name="Haridas S."/>
            <person name="Grigoriev I.V."/>
            <person name="Santelli C.M."/>
            <person name="Hansel C.M."/>
        </authorList>
    </citation>
    <scope>NUCLEOTIDE SEQUENCE [LARGE SCALE GENOMIC DNA]</scope>
    <source>
        <strain evidence="2 3">AP3s5-JAC2a</strain>
    </source>
</reference>
<feature type="signal peptide" evidence="1">
    <location>
        <begin position="1"/>
        <end position="15"/>
    </location>
</feature>
<evidence type="ECO:0000313" key="2">
    <source>
        <dbReference type="EMBL" id="OAG08069.1"/>
    </source>
</evidence>
<gene>
    <name evidence="2" type="ORF">CC84DRAFT_1257000</name>
</gene>
<feature type="chain" id="PRO_5013085370" description="Ubiquitin 3 binding protein But2 C-terminal domain-containing protein" evidence="1">
    <location>
        <begin position="16"/>
        <end position="212"/>
    </location>
</feature>
<sequence>MLFKTFSLLISVGQAIQVLRGSAPHATSSNDDTTPIPVNGTLTSFSVLEGSGCPAGSYHAQPIEPGKSLNTYVDVDPSIFFFNSTTTPAPVTCTLNINFEFVYPENGQAELFIGAFASNDIKFEEGDTVRETNFNVQVDMLATAGAEELDGGLIWTRIIDEGPMVAQVGVGLVPVGTPGEVGVGTFQAAISISTTYGPGEISLSRLDIGFGL</sequence>
<evidence type="ECO:0000313" key="3">
    <source>
        <dbReference type="Proteomes" id="UP000077069"/>
    </source>
</evidence>
<evidence type="ECO:0000256" key="1">
    <source>
        <dbReference type="SAM" id="SignalP"/>
    </source>
</evidence>
<protein>
    <recommendedName>
        <fullName evidence="4">Ubiquitin 3 binding protein But2 C-terminal domain-containing protein</fullName>
    </recommendedName>
</protein>
<keyword evidence="3" id="KW-1185">Reference proteome</keyword>